<dbReference type="SMART" id="SM00849">
    <property type="entry name" value="Lactamase_B"/>
    <property type="match status" value="1"/>
</dbReference>
<reference evidence="8" key="2">
    <citation type="submission" date="2012-11" db="EMBL/GenBank/DDBJ databases">
        <authorList>
            <person name="Kuo A."/>
            <person name="Curtis B.A."/>
            <person name="Tanifuji G."/>
            <person name="Burki F."/>
            <person name="Gruber A."/>
            <person name="Irimia M."/>
            <person name="Maruyama S."/>
            <person name="Arias M.C."/>
            <person name="Ball S.G."/>
            <person name="Gile G.H."/>
            <person name="Hirakawa Y."/>
            <person name="Hopkins J.F."/>
            <person name="Rensing S.A."/>
            <person name="Schmutz J."/>
            <person name="Symeonidi A."/>
            <person name="Elias M."/>
            <person name="Eveleigh R.J."/>
            <person name="Herman E.K."/>
            <person name="Klute M.J."/>
            <person name="Nakayama T."/>
            <person name="Obornik M."/>
            <person name="Reyes-Prieto A."/>
            <person name="Armbrust E.V."/>
            <person name="Aves S.J."/>
            <person name="Beiko R.G."/>
            <person name="Coutinho P."/>
            <person name="Dacks J.B."/>
            <person name="Durnford D.G."/>
            <person name="Fast N.M."/>
            <person name="Green B.R."/>
            <person name="Grisdale C."/>
            <person name="Hempe F."/>
            <person name="Henrissat B."/>
            <person name="Hoppner M.P."/>
            <person name="Ishida K.-I."/>
            <person name="Kim E."/>
            <person name="Koreny L."/>
            <person name="Kroth P.G."/>
            <person name="Liu Y."/>
            <person name="Malik S.-B."/>
            <person name="Maier U.G."/>
            <person name="McRose D."/>
            <person name="Mock T."/>
            <person name="Neilson J.A."/>
            <person name="Onodera N.T."/>
            <person name="Poole A.M."/>
            <person name="Pritham E.J."/>
            <person name="Richards T.A."/>
            <person name="Rocap G."/>
            <person name="Roy S.W."/>
            <person name="Sarai C."/>
            <person name="Schaack S."/>
            <person name="Shirato S."/>
            <person name="Slamovits C.H."/>
            <person name="Spencer D.F."/>
            <person name="Suzuki S."/>
            <person name="Worden A.Z."/>
            <person name="Zauner S."/>
            <person name="Barry K."/>
            <person name="Bell C."/>
            <person name="Bharti A.K."/>
            <person name="Crow J.A."/>
            <person name="Grimwood J."/>
            <person name="Kramer R."/>
            <person name="Lindquist E."/>
            <person name="Lucas S."/>
            <person name="Salamov A."/>
            <person name="McFadden G.I."/>
            <person name="Lane C.E."/>
            <person name="Keeling P.J."/>
            <person name="Gray M.W."/>
            <person name="Grigoriev I.V."/>
            <person name="Archibald J.M."/>
        </authorList>
    </citation>
    <scope>NUCLEOTIDE SEQUENCE</scope>
    <source>
        <strain evidence="8">CCMP2712</strain>
    </source>
</reference>
<dbReference type="eggNOG" id="KOG0814">
    <property type="taxonomic scope" value="Eukaryota"/>
</dbReference>
<keyword evidence="8" id="KW-1185">Reference proteome</keyword>
<protein>
    <recommendedName>
        <fullName evidence="5">Metallo-beta-lactamase domain-containing protein</fullName>
    </recommendedName>
</protein>
<gene>
    <name evidence="6" type="ORF">GUITHDRAFT_154527</name>
</gene>
<proteinExistence type="predicted"/>
<dbReference type="Gene3D" id="3.60.15.10">
    <property type="entry name" value="Ribonuclease Z/Hydroxyacylglutathione hydrolase-like"/>
    <property type="match status" value="1"/>
</dbReference>
<dbReference type="HOGENOM" id="CLU_030571_5_3_1"/>
<dbReference type="InterPro" id="IPR001279">
    <property type="entry name" value="Metallo-B-lactamas"/>
</dbReference>
<dbReference type="Proteomes" id="UP000011087">
    <property type="component" value="Unassembled WGS sequence"/>
</dbReference>
<dbReference type="SUPFAM" id="SSF56281">
    <property type="entry name" value="Metallo-hydrolase/oxidoreductase"/>
    <property type="match status" value="1"/>
</dbReference>
<reference evidence="7" key="3">
    <citation type="submission" date="2016-03" db="UniProtKB">
        <authorList>
            <consortium name="EnsemblProtists"/>
        </authorList>
    </citation>
    <scope>IDENTIFICATION</scope>
</reference>
<dbReference type="CDD" id="cd16322">
    <property type="entry name" value="TTHA1623-like_MBL-fold"/>
    <property type="match status" value="1"/>
</dbReference>
<dbReference type="EnsemblProtists" id="EKX39178">
    <property type="protein sequence ID" value="EKX39178"/>
    <property type="gene ID" value="GUITHDRAFT_154527"/>
</dbReference>
<evidence type="ECO:0000256" key="4">
    <source>
        <dbReference type="ARBA" id="ARBA00022833"/>
    </source>
</evidence>
<dbReference type="GO" id="GO:0016787">
    <property type="term" value="F:hydrolase activity"/>
    <property type="evidence" value="ECO:0007669"/>
    <property type="project" value="UniProtKB-KW"/>
</dbReference>
<dbReference type="Pfam" id="PF00753">
    <property type="entry name" value="Lactamase_B"/>
    <property type="match status" value="1"/>
</dbReference>
<dbReference type="PANTHER" id="PTHR46233">
    <property type="entry name" value="HYDROXYACYLGLUTATHIONE HYDROLASE GLOC"/>
    <property type="match status" value="1"/>
</dbReference>
<dbReference type="InterPro" id="IPR036866">
    <property type="entry name" value="RibonucZ/Hydroxyglut_hydro"/>
</dbReference>
<dbReference type="GeneID" id="17295896"/>
<evidence type="ECO:0000256" key="2">
    <source>
        <dbReference type="ARBA" id="ARBA00022723"/>
    </source>
</evidence>
<evidence type="ECO:0000256" key="1">
    <source>
        <dbReference type="ARBA" id="ARBA00001947"/>
    </source>
</evidence>
<organism evidence="6">
    <name type="scientific">Guillardia theta (strain CCMP2712)</name>
    <name type="common">Cryptophyte</name>
    <dbReference type="NCBI Taxonomy" id="905079"/>
    <lineage>
        <taxon>Eukaryota</taxon>
        <taxon>Cryptophyceae</taxon>
        <taxon>Pyrenomonadales</taxon>
        <taxon>Geminigeraceae</taxon>
        <taxon>Guillardia</taxon>
    </lineage>
</organism>
<dbReference type="PaxDb" id="55529-EKX39178"/>
<sequence length="286" mass="32524">MAVRQAKAALHRRLMSTFLNRQHRRYNGGKAEWWAERTFCFGRGFGEGQAILSYEIVTPFQMNQYLLGCTKTGRACLIDTGDANASLETAKRFGFSIKFLLQTHAHLENVMGLPDIRRTFLHDVPMYIHRADSPLYESLQNQHGGKTGIMRVDKLSPPENYLEDQQCITVGDVELKILHTPGHTPGHVSFYCEAHGFLIGGDLLFNGNIGRTDLHYCNKSAMNQSLRRVMNLPDETKVFPAHMMPTTIGKERRSNPFLARALENEDRCNELQLQRDRSVRGIECTV</sequence>
<evidence type="ECO:0000259" key="5">
    <source>
        <dbReference type="SMART" id="SM00849"/>
    </source>
</evidence>
<comment type="cofactor">
    <cofactor evidence="1">
        <name>Zn(2+)</name>
        <dbReference type="ChEBI" id="CHEBI:29105"/>
    </cofactor>
</comment>
<dbReference type="KEGG" id="gtt:GUITHDRAFT_154527"/>
<dbReference type="GO" id="GO:0046872">
    <property type="term" value="F:metal ion binding"/>
    <property type="evidence" value="ECO:0007669"/>
    <property type="project" value="UniProtKB-KW"/>
</dbReference>
<dbReference type="OMA" id="GAWGTNC"/>
<evidence type="ECO:0000313" key="8">
    <source>
        <dbReference type="Proteomes" id="UP000011087"/>
    </source>
</evidence>
<keyword evidence="3" id="KW-0378">Hydrolase</keyword>
<dbReference type="RefSeq" id="XP_005826158.1">
    <property type="nucleotide sequence ID" value="XM_005826101.1"/>
</dbReference>
<evidence type="ECO:0000256" key="3">
    <source>
        <dbReference type="ARBA" id="ARBA00022801"/>
    </source>
</evidence>
<keyword evidence="2" id="KW-0479">Metal-binding</keyword>
<accession>L1ISG1</accession>
<dbReference type="EMBL" id="JH993042">
    <property type="protein sequence ID" value="EKX39178.1"/>
    <property type="molecule type" value="Genomic_DNA"/>
</dbReference>
<dbReference type="InterPro" id="IPR051453">
    <property type="entry name" value="MBL_Glyoxalase_II"/>
</dbReference>
<dbReference type="OrthoDB" id="17458at2759"/>
<evidence type="ECO:0000313" key="6">
    <source>
        <dbReference type="EMBL" id="EKX39178.1"/>
    </source>
</evidence>
<dbReference type="PANTHER" id="PTHR46233:SF3">
    <property type="entry name" value="HYDROXYACYLGLUTATHIONE HYDROLASE GLOC"/>
    <property type="match status" value="1"/>
</dbReference>
<reference evidence="6 8" key="1">
    <citation type="journal article" date="2012" name="Nature">
        <title>Algal genomes reveal evolutionary mosaicism and the fate of nucleomorphs.</title>
        <authorList>
            <consortium name="DOE Joint Genome Institute"/>
            <person name="Curtis B.A."/>
            <person name="Tanifuji G."/>
            <person name="Burki F."/>
            <person name="Gruber A."/>
            <person name="Irimia M."/>
            <person name="Maruyama S."/>
            <person name="Arias M.C."/>
            <person name="Ball S.G."/>
            <person name="Gile G.H."/>
            <person name="Hirakawa Y."/>
            <person name="Hopkins J.F."/>
            <person name="Kuo A."/>
            <person name="Rensing S.A."/>
            <person name="Schmutz J."/>
            <person name="Symeonidi A."/>
            <person name="Elias M."/>
            <person name="Eveleigh R.J."/>
            <person name="Herman E.K."/>
            <person name="Klute M.J."/>
            <person name="Nakayama T."/>
            <person name="Obornik M."/>
            <person name="Reyes-Prieto A."/>
            <person name="Armbrust E.V."/>
            <person name="Aves S.J."/>
            <person name="Beiko R.G."/>
            <person name="Coutinho P."/>
            <person name="Dacks J.B."/>
            <person name="Durnford D.G."/>
            <person name="Fast N.M."/>
            <person name="Green B.R."/>
            <person name="Grisdale C.J."/>
            <person name="Hempel F."/>
            <person name="Henrissat B."/>
            <person name="Hoppner M.P."/>
            <person name="Ishida K."/>
            <person name="Kim E."/>
            <person name="Koreny L."/>
            <person name="Kroth P.G."/>
            <person name="Liu Y."/>
            <person name="Malik S.B."/>
            <person name="Maier U.G."/>
            <person name="McRose D."/>
            <person name="Mock T."/>
            <person name="Neilson J.A."/>
            <person name="Onodera N.T."/>
            <person name="Poole A.M."/>
            <person name="Pritham E.J."/>
            <person name="Richards T.A."/>
            <person name="Rocap G."/>
            <person name="Roy S.W."/>
            <person name="Sarai C."/>
            <person name="Schaack S."/>
            <person name="Shirato S."/>
            <person name="Slamovits C.H."/>
            <person name="Spencer D.F."/>
            <person name="Suzuki S."/>
            <person name="Worden A.Z."/>
            <person name="Zauner S."/>
            <person name="Barry K."/>
            <person name="Bell C."/>
            <person name="Bharti A.K."/>
            <person name="Crow J.A."/>
            <person name="Grimwood J."/>
            <person name="Kramer R."/>
            <person name="Lindquist E."/>
            <person name="Lucas S."/>
            <person name="Salamov A."/>
            <person name="McFadden G.I."/>
            <person name="Lane C.E."/>
            <person name="Keeling P.J."/>
            <person name="Gray M.W."/>
            <person name="Grigoriev I.V."/>
            <person name="Archibald J.M."/>
        </authorList>
    </citation>
    <scope>NUCLEOTIDE SEQUENCE</scope>
    <source>
        <strain evidence="6 8">CCMP2712</strain>
    </source>
</reference>
<feature type="domain" description="Metallo-beta-lactamase" evidence="5">
    <location>
        <begin position="61"/>
        <end position="242"/>
    </location>
</feature>
<keyword evidence="4" id="KW-0862">Zinc</keyword>
<name>L1ISG1_GUITC</name>
<evidence type="ECO:0000313" key="7">
    <source>
        <dbReference type="EnsemblProtists" id="EKX39178"/>
    </source>
</evidence>
<dbReference type="AlphaFoldDB" id="L1ISG1"/>
<dbReference type="STRING" id="905079.L1ISG1"/>